<keyword evidence="2" id="KW-0378">Hydrolase</keyword>
<dbReference type="Pfam" id="PF00557">
    <property type="entry name" value="Peptidase_M24"/>
    <property type="match status" value="1"/>
</dbReference>
<dbReference type="CDD" id="cd01092">
    <property type="entry name" value="APP-like"/>
    <property type="match status" value="1"/>
</dbReference>
<evidence type="ECO:0000256" key="3">
    <source>
        <dbReference type="RuleBase" id="RU000590"/>
    </source>
</evidence>
<dbReference type="InterPro" id="IPR029149">
    <property type="entry name" value="Creatin/AminoP/Spt16_N"/>
</dbReference>
<comment type="similarity">
    <text evidence="3">Belongs to the peptidase M24B family.</text>
</comment>
<dbReference type="RefSeq" id="WP_006688572.1">
    <property type="nucleotide sequence ID" value="NC_010503.1"/>
</dbReference>
<dbReference type="SUPFAM" id="SSF53092">
    <property type="entry name" value="Creatinase/prolidase N-terminal domain"/>
    <property type="match status" value="1"/>
</dbReference>
<dbReference type="GeneID" id="29672396"/>
<sequence length="357" mass="39414">MSDFKLQQVLKTIKEHEAQGADGMILFSNYNRYWFLEFASSDGFVFINKDGKAIYLVDARYYTAASETVKNAKVILLARTPQKSTFDLLKDAMVELNITNALVEADYVTLDVHEMLKKLVKNTTPFTSATLRAIKTEKELEYLQKAADIAALTCNWIREQDIIGRTELEIATLVSKHMLELGGELNSFDPIIASGPNGGSPHHHPGNRVIEDGDMVTVDIGCTYKGYCSDITRSFIVGNKANPQMQEIYDKVLESQTAGINLLSTKVTGQEVDKVCRDIVDNSKFKGYFTHGTGHGVGLQVHELPNTNAGNPNKLPLNAVVTVEPGIYIPNVGGVRIEDTIVVKDGQALVLTRLAYK</sequence>
<dbReference type="InterPro" id="IPR050659">
    <property type="entry name" value="Peptidase_M24B"/>
</dbReference>
<gene>
    <name evidence="6" type="ordered locus">UPA3_0570</name>
</gene>
<organism evidence="6 7">
    <name type="scientific">Ureaplasma parvum serovar 3 (strain ATCC 27815 / 27 / NCTC 11736)</name>
    <dbReference type="NCBI Taxonomy" id="505682"/>
    <lineage>
        <taxon>Bacteria</taxon>
        <taxon>Bacillati</taxon>
        <taxon>Mycoplasmatota</taxon>
        <taxon>Mycoplasmoidales</taxon>
        <taxon>Mycoplasmoidaceae</taxon>
        <taxon>Ureaplasma</taxon>
    </lineage>
</organism>
<dbReference type="Gene3D" id="3.40.350.10">
    <property type="entry name" value="Creatinase/prolidase N-terminal domain"/>
    <property type="match status" value="1"/>
</dbReference>
<dbReference type="InterPro" id="IPR000994">
    <property type="entry name" value="Pept_M24"/>
</dbReference>
<feature type="domain" description="Peptidase M24" evidence="4">
    <location>
        <begin position="142"/>
        <end position="344"/>
    </location>
</feature>
<evidence type="ECO:0000256" key="1">
    <source>
        <dbReference type="ARBA" id="ARBA00022723"/>
    </source>
</evidence>
<name>A0A2C9DYL7_UREP2</name>
<evidence type="ECO:0000259" key="5">
    <source>
        <dbReference type="Pfam" id="PF01321"/>
    </source>
</evidence>
<dbReference type="PANTHER" id="PTHR46112:SF2">
    <property type="entry name" value="XAA-PRO AMINOPEPTIDASE P-RELATED"/>
    <property type="match status" value="1"/>
</dbReference>
<dbReference type="KEGG" id="upa:UPA3_0570"/>
<dbReference type="SUPFAM" id="SSF55920">
    <property type="entry name" value="Creatinase/aminopeptidase"/>
    <property type="match status" value="1"/>
</dbReference>
<dbReference type="InterPro" id="IPR036005">
    <property type="entry name" value="Creatinase/aminopeptidase-like"/>
</dbReference>
<keyword evidence="1 3" id="KW-0479">Metal-binding</keyword>
<evidence type="ECO:0000313" key="7">
    <source>
        <dbReference type="Proteomes" id="UP000002162"/>
    </source>
</evidence>
<feature type="domain" description="Creatinase N-terminal" evidence="5">
    <location>
        <begin position="11"/>
        <end position="130"/>
    </location>
</feature>
<protein>
    <submittedName>
        <fullName evidence="6">Creatinase/peptidase, M24 family protein</fullName>
    </submittedName>
</protein>
<evidence type="ECO:0000313" key="6">
    <source>
        <dbReference type="EMBL" id="ACA33042.1"/>
    </source>
</evidence>
<accession>A0A2C9DYL7</accession>
<evidence type="ECO:0000259" key="4">
    <source>
        <dbReference type="Pfam" id="PF00557"/>
    </source>
</evidence>
<dbReference type="PANTHER" id="PTHR46112">
    <property type="entry name" value="AMINOPEPTIDASE"/>
    <property type="match status" value="1"/>
</dbReference>
<dbReference type="Pfam" id="PF01321">
    <property type="entry name" value="Creatinase_N"/>
    <property type="match status" value="1"/>
</dbReference>
<dbReference type="Gene3D" id="3.90.230.10">
    <property type="entry name" value="Creatinase/methionine aminopeptidase superfamily"/>
    <property type="match status" value="1"/>
</dbReference>
<dbReference type="Proteomes" id="UP000002162">
    <property type="component" value="Chromosome"/>
</dbReference>
<dbReference type="InterPro" id="IPR001131">
    <property type="entry name" value="Peptidase_M24B_aminopep-P_CS"/>
</dbReference>
<proteinExistence type="inferred from homology"/>
<evidence type="ECO:0000256" key="2">
    <source>
        <dbReference type="ARBA" id="ARBA00022801"/>
    </source>
</evidence>
<dbReference type="GO" id="GO:0016787">
    <property type="term" value="F:hydrolase activity"/>
    <property type="evidence" value="ECO:0007669"/>
    <property type="project" value="UniProtKB-KW"/>
</dbReference>
<dbReference type="PROSITE" id="PS00491">
    <property type="entry name" value="PROLINE_PEPTIDASE"/>
    <property type="match status" value="1"/>
</dbReference>
<dbReference type="EMBL" id="CP000942">
    <property type="protein sequence ID" value="ACA33042.1"/>
    <property type="molecule type" value="Genomic_DNA"/>
</dbReference>
<dbReference type="GO" id="GO:0046872">
    <property type="term" value="F:metal ion binding"/>
    <property type="evidence" value="ECO:0007669"/>
    <property type="project" value="UniProtKB-KW"/>
</dbReference>
<reference evidence="6 7" key="1">
    <citation type="submission" date="2008-02" db="EMBL/GenBank/DDBJ databases">
        <title>Genome sequence of Ureaplasma parvum serovar 3.</title>
        <authorList>
            <person name="Methe B.A."/>
            <person name="Glass J."/>
            <person name="Waites K."/>
            <person name="Shrivastava S."/>
        </authorList>
    </citation>
    <scope>NUCLEOTIDE SEQUENCE [LARGE SCALE GENOMIC DNA]</scope>
    <source>
        <strain evidence="7">ATCC 27815 / 27 / NCTC 11736</strain>
    </source>
</reference>
<dbReference type="InterPro" id="IPR000587">
    <property type="entry name" value="Creatinase_N"/>
</dbReference>
<dbReference type="HOGENOM" id="CLU_017266_4_0_14"/>
<dbReference type="AlphaFoldDB" id="A0A2C9DYL7"/>